<organism evidence="1 2">
    <name type="scientific">Tistrella mobilis</name>
    <dbReference type="NCBI Taxonomy" id="171437"/>
    <lineage>
        <taxon>Bacteria</taxon>
        <taxon>Pseudomonadati</taxon>
        <taxon>Pseudomonadota</taxon>
        <taxon>Alphaproteobacteria</taxon>
        <taxon>Geminicoccales</taxon>
        <taxon>Geminicoccaceae</taxon>
        <taxon>Tistrella</taxon>
    </lineage>
</organism>
<name>A0A3B9ISX0_9PROT</name>
<proteinExistence type="predicted"/>
<feature type="non-terminal residue" evidence="1">
    <location>
        <position position="1"/>
    </location>
</feature>
<dbReference type="EMBL" id="DMAI01000386">
    <property type="protein sequence ID" value="HAE50413.1"/>
    <property type="molecule type" value="Genomic_DNA"/>
</dbReference>
<feature type="non-terminal residue" evidence="1">
    <location>
        <position position="68"/>
    </location>
</feature>
<dbReference type="Proteomes" id="UP000257706">
    <property type="component" value="Unassembled WGS sequence"/>
</dbReference>
<dbReference type="AlphaFoldDB" id="A0A3B9ISX0"/>
<protein>
    <submittedName>
        <fullName evidence="1">EamA family transporter</fullName>
    </submittedName>
</protein>
<comment type="caution">
    <text evidence="1">The sequence shown here is derived from an EMBL/GenBank/DDBJ whole genome shotgun (WGS) entry which is preliminary data.</text>
</comment>
<gene>
    <name evidence="1" type="ORF">DCK97_23660</name>
</gene>
<evidence type="ECO:0000313" key="1">
    <source>
        <dbReference type="EMBL" id="HAE50413.1"/>
    </source>
</evidence>
<evidence type="ECO:0000313" key="2">
    <source>
        <dbReference type="Proteomes" id="UP000257706"/>
    </source>
</evidence>
<sequence length="68" mass="6647">TAAAAALQASRTALQQRLRGLLSVQGAGFVRYAYGAPVSLAALGVVAASPAGVPDLTLAHAGWCALAG</sequence>
<reference evidence="1 2" key="1">
    <citation type="journal article" date="2018" name="Nat. Biotechnol.">
        <title>A standardized bacterial taxonomy based on genome phylogeny substantially revises the tree of life.</title>
        <authorList>
            <person name="Parks D.H."/>
            <person name="Chuvochina M."/>
            <person name="Waite D.W."/>
            <person name="Rinke C."/>
            <person name="Skarshewski A."/>
            <person name="Chaumeil P.A."/>
            <person name="Hugenholtz P."/>
        </authorList>
    </citation>
    <scope>NUCLEOTIDE SEQUENCE [LARGE SCALE GENOMIC DNA]</scope>
    <source>
        <strain evidence="1">UBA8739</strain>
    </source>
</reference>
<accession>A0A3B9ISX0</accession>